<dbReference type="EC" id="2.7.7.7" evidence="1"/>
<dbReference type="RefSeq" id="WP_210681656.1">
    <property type="nucleotide sequence ID" value="NZ_JAGMWN010000003.1"/>
</dbReference>
<sequence>MEVRYYHLERARLETALPVMLHRCLSRGWRAIVRARSPERVEWLSEQLWTQDDRSFLPHGTDADGHAAQQPVWLTEREENPNGATVLFLTDGAEAESLSGFDLVCRLFDGRDEEAVQAARQAWKREMDAGLHLTYWQQGEGGWNKRQEKNAPASTE</sequence>
<dbReference type="PANTHER" id="PTHR38767:SF1">
    <property type="entry name" value="DNA POLYMERASE III SUBUNIT CHI"/>
    <property type="match status" value="1"/>
</dbReference>
<dbReference type="Proteomes" id="UP000672602">
    <property type="component" value="Unassembled WGS sequence"/>
</dbReference>
<dbReference type="Gene3D" id="3.40.50.10110">
    <property type="entry name" value="DNA polymerase III subunit chi"/>
    <property type="match status" value="1"/>
</dbReference>
<dbReference type="GO" id="GO:0003887">
    <property type="term" value="F:DNA-directed DNA polymerase activity"/>
    <property type="evidence" value="ECO:0007669"/>
    <property type="project" value="UniProtKB-EC"/>
</dbReference>
<dbReference type="AlphaFoldDB" id="A0A8J7S7R2"/>
<dbReference type="NCBIfam" id="NF004347">
    <property type="entry name" value="PRK05728.1-4"/>
    <property type="match status" value="1"/>
</dbReference>
<protein>
    <submittedName>
        <fullName evidence="1">DNA polymerase III subunit chi</fullName>
        <ecNumber evidence="1">2.7.7.7</ecNumber>
    </submittedName>
</protein>
<evidence type="ECO:0000313" key="2">
    <source>
        <dbReference type="Proteomes" id="UP000672602"/>
    </source>
</evidence>
<organism evidence="1 2">
    <name type="scientific">Marivibrio halodurans</name>
    <dbReference type="NCBI Taxonomy" id="2039722"/>
    <lineage>
        <taxon>Bacteria</taxon>
        <taxon>Pseudomonadati</taxon>
        <taxon>Pseudomonadota</taxon>
        <taxon>Alphaproteobacteria</taxon>
        <taxon>Rhodospirillales</taxon>
        <taxon>Rhodospirillaceae</taxon>
        <taxon>Marivibrio</taxon>
    </lineage>
</organism>
<dbReference type="GO" id="GO:0006260">
    <property type="term" value="P:DNA replication"/>
    <property type="evidence" value="ECO:0007669"/>
    <property type="project" value="InterPro"/>
</dbReference>
<accession>A0A8J7S7R2</accession>
<reference evidence="1" key="1">
    <citation type="submission" date="2021-04" db="EMBL/GenBank/DDBJ databases">
        <authorList>
            <person name="Zhang D.-C."/>
        </authorList>
    </citation>
    <scope>NUCLEOTIDE SEQUENCE</scope>
    <source>
        <strain evidence="1">CGMCC 1.15697</strain>
    </source>
</reference>
<dbReference type="SUPFAM" id="SSF102400">
    <property type="entry name" value="DNA polymerase III chi subunit"/>
    <property type="match status" value="1"/>
</dbReference>
<dbReference type="GO" id="GO:0003677">
    <property type="term" value="F:DNA binding"/>
    <property type="evidence" value="ECO:0007669"/>
    <property type="project" value="InterPro"/>
</dbReference>
<keyword evidence="1" id="KW-0808">Transferase</keyword>
<dbReference type="InterPro" id="IPR007459">
    <property type="entry name" value="DNA_pol3_chi"/>
</dbReference>
<dbReference type="Pfam" id="PF04364">
    <property type="entry name" value="DNA_pol3_chi"/>
    <property type="match status" value="1"/>
</dbReference>
<gene>
    <name evidence="1" type="ORF">KAJ83_08730</name>
</gene>
<dbReference type="EMBL" id="JAGMWN010000003">
    <property type="protein sequence ID" value="MBP5857092.1"/>
    <property type="molecule type" value="Genomic_DNA"/>
</dbReference>
<comment type="caution">
    <text evidence="1">The sequence shown here is derived from an EMBL/GenBank/DDBJ whole genome shotgun (WGS) entry which is preliminary data.</text>
</comment>
<evidence type="ECO:0000313" key="1">
    <source>
        <dbReference type="EMBL" id="MBP5857092.1"/>
    </source>
</evidence>
<keyword evidence="2" id="KW-1185">Reference proteome</keyword>
<keyword evidence="1" id="KW-0548">Nucleotidyltransferase</keyword>
<name>A0A8J7S7R2_9PROT</name>
<dbReference type="InterPro" id="IPR036768">
    <property type="entry name" value="PolIII_chi_sf"/>
</dbReference>
<dbReference type="GO" id="GO:0032298">
    <property type="term" value="P:positive regulation of DNA-templated DNA replication initiation"/>
    <property type="evidence" value="ECO:0007669"/>
    <property type="project" value="TreeGrafter"/>
</dbReference>
<dbReference type="PANTHER" id="PTHR38767">
    <property type="entry name" value="DNA POLYMERASE III SUBUNIT CHI"/>
    <property type="match status" value="1"/>
</dbReference>
<proteinExistence type="predicted"/>